<feature type="compositionally biased region" description="Pro residues" evidence="11">
    <location>
        <begin position="127"/>
        <end position="138"/>
    </location>
</feature>
<dbReference type="PANTHER" id="PTHR34787">
    <property type="entry name" value="PHOTOSYSTEM I REACTION CENTER SUBUNIT VI-2, CHLOROPLASTIC"/>
    <property type="match status" value="1"/>
</dbReference>
<dbReference type="Pfam" id="PF03244">
    <property type="entry name" value="PSI_PsaH"/>
    <property type="match status" value="1"/>
</dbReference>
<keyword evidence="14" id="KW-1185">Reference proteome</keyword>
<evidence type="ECO:0000256" key="1">
    <source>
        <dbReference type="ARBA" id="ARBA00002502"/>
    </source>
</evidence>
<evidence type="ECO:0000256" key="4">
    <source>
        <dbReference type="ARBA" id="ARBA00022528"/>
    </source>
</evidence>
<keyword evidence="12" id="KW-1133">Transmembrane helix</keyword>
<comment type="function">
    <text evidence="1">Possible role could be the docking of the LHC I antenna complex to the core complex.</text>
</comment>
<evidence type="ECO:0000256" key="10">
    <source>
        <dbReference type="ARBA" id="ARBA00023136"/>
    </source>
</evidence>
<accession>A0AAX4PKK6</accession>
<dbReference type="GO" id="GO:0009535">
    <property type="term" value="C:chloroplast thylakoid membrane"/>
    <property type="evidence" value="ECO:0007669"/>
    <property type="project" value="UniProtKB-SubCell"/>
</dbReference>
<dbReference type="Proteomes" id="UP001472866">
    <property type="component" value="Chromosome 14"/>
</dbReference>
<organism evidence="13 14">
    <name type="scientific">Chloropicon roscoffensis</name>
    <dbReference type="NCBI Taxonomy" id="1461544"/>
    <lineage>
        <taxon>Eukaryota</taxon>
        <taxon>Viridiplantae</taxon>
        <taxon>Chlorophyta</taxon>
        <taxon>Chloropicophyceae</taxon>
        <taxon>Chloropicales</taxon>
        <taxon>Chloropicaceae</taxon>
        <taxon>Chloropicon</taxon>
    </lineage>
</organism>
<name>A0AAX4PKK6_9CHLO</name>
<dbReference type="InterPro" id="IPR004928">
    <property type="entry name" value="PSI_PsaH"/>
</dbReference>
<evidence type="ECO:0000313" key="13">
    <source>
        <dbReference type="EMBL" id="WZN66185.1"/>
    </source>
</evidence>
<protein>
    <submittedName>
        <fullName evidence="13">Subunit VI of photosystem I reaction centre</fullName>
    </submittedName>
</protein>
<keyword evidence="6" id="KW-0934">Plastid</keyword>
<evidence type="ECO:0000256" key="9">
    <source>
        <dbReference type="ARBA" id="ARBA00023078"/>
    </source>
</evidence>
<dbReference type="AlphaFoldDB" id="A0AAX4PKK6"/>
<proteinExistence type="inferred from homology"/>
<reference evidence="13 14" key="1">
    <citation type="submission" date="2024-03" db="EMBL/GenBank/DDBJ databases">
        <title>Complete genome sequence of the green alga Chloropicon roscoffensis RCC1871.</title>
        <authorList>
            <person name="Lemieux C."/>
            <person name="Pombert J.-F."/>
            <person name="Otis C."/>
            <person name="Turmel M."/>
        </authorList>
    </citation>
    <scope>NUCLEOTIDE SEQUENCE [LARGE SCALE GENOMIC DNA]</scope>
    <source>
        <strain evidence="13 14">RCC1871</strain>
    </source>
</reference>
<dbReference type="PANTHER" id="PTHR34787:SF1">
    <property type="entry name" value="PHOTOSYSTEM I REACTION CENTER SUBUNIT VI-2, CHLOROPLASTIC"/>
    <property type="match status" value="1"/>
</dbReference>
<evidence type="ECO:0000256" key="6">
    <source>
        <dbReference type="ARBA" id="ARBA00022640"/>
    </source>
</evidence>
<dbReference type="EMBL" id="CP151514">
    <property type="protein sequence ID" value="WZN66185.1"/>
    <property type="molecule type" value="Genomic_DNA"/>
</dbReference>
<evidence type="ECO:0000256" key="2">
    <source>
        <dbReference type="ARBA" id="ARBA00004581"/>
    </source>
</evidence>
<evidence type="ECO:0000256" key="7">
    <source>
        <dbReference type="ARBA" id="ARBA00022692"/>
    </source>
</evidence>
<keyword evidence="10 12" id="KW-0472">Membrane</keyword>
<keyword evidence="5" id="KW-0602">Photosynthesis</keyword>
<evidence type="ECO:0000256" key="11">
    <source>
        <dbReference type="SAM" id="MobiDB-lite"/>
    </source>
</evidence>
<comment type="subcellular location">
    <subcellularLocation>
        <location evidence="2">Plastid</location>
        <location evidence="2">Chloroplast thylakoid membrane</location>
        <topology evidence="2">Single-pass membrane protein</topology>
    </subcellularLocation>
</comment>
<feature type="region of interest" description="Disordered" evidence="11">
    <location>
        <begin position="118"/>
        <end position="138"/>
    </location>
</feature>
<keyword evidence="7 12" id="KW-0812">Transmembrane</keyword>
<keyword evidence="8" id="KW-0603">Photosystem I</keyword>
<comment type="similarity">
    <text evidence="3">Belongs to the psaH family.</text>
</comment>
<evidence type="ECO:0000256" key="8">
    <source>
        <dbReference type="ARBA" id="ARBA00022836"/>
    </source>
</evidence>
<sequence>MQGAKGVTMTRTSFVGARVTVRAPVTGRRACGGTRRTVTSAKYGEEGKYFDLNDIENTSGSWDMYGMEEGVKYPVSQEEFFKRASFGLARREALLGFIALGGGGAILTWGLKGSADAELPITKGPAPKAPPPPPPASE</sequence>
<evidence type="ECO:0000256" key="12">
    <source>
        <dbReference type="SAM" id="Phobius"/>
    </source>
</evidence>
<evidence type="ECO:0000313" key="14">
    <source>
        <dbReference type="Proteomes" id="UP001472866"/>
    </source>
</evidence>
<keyword evidence="4" id="KW-0150">Chloroplast</keyword>
<evidence type="ECO:0000256" key="5">
    <source>
        <dbReference type="ARBA" id="ARBA00022531"/>
    </source>
</evidence>
<gene>
    <name evidence="13" type="ORF">HKI87_14g77500</name>
</gene>
<feature type="transmembrane region" description="Helical" evidence="12">
    <location>
        <begin position="93"/>
        <end position="111"/>
    </location>
</feature>
<evidence type="ECO:0000256" key="3">
    <source>
        <dbReference type="ARBA" id="ARBA00010155"/>
    </source>
</evidence>
<keyword evidence="9" id="KW-0793">Thylakoid</keyword>
<dbReference type="GO" id="GO:0015979">
    <property type="term" value="P:photosynthesis"/>
    <property type="evidence" value="ECO:0007669"/>
    <property type="project" value="UniProtKB-KW"/>
</dbReference>
<dbReference type="GO" id="GO:0009538">
    <property type="term" value="C:photosystem I reaction center"/>
    <property type="evidence" value="ECO:0007669"/>
    <property type="project" value="InterPro"/>
</dbReference>